<feature type="compositionally biased region" description="Low complexity" evidence="4">
    <location>
        <begin position="108"/>
        <end position="126"/>
    </location>
</feature>
<feature type="region of interest" description="Disordered" evidence="4">
    <location>
        <begin position="577"/>
        <end position="597"/>
    </location>
</feature>
<dbReference type="InterPro" id="IPR036770">
    <property type="entry name" value="Ankyrin_rpt-contain_sf"/>
</dbReference>
<feature type="compositionally biased region" description="Basic and acidic residues" evidence="4">
    <location>
        <begin position="86"/>
        <end position="106"/>
    </location>
</feature>
<evidence type="ECO:0008006" key="7">
    <source>
        <dbReference type="Google" id="ProtNLM"/>
    </source>
</evidence>
<feature type="compositionally biased region" description="Pro residues" evidence="4">
    <location>
        <begin position="161"/>
        <end position="189"/>
    </location>
</feature>
<dbReference type="EMBL" id="LKCW01000006">
    <property type="protein sequence ID" value="KPM45657.1"/>
    <property type="molecule type" value="Genomic_DNA"/>
</dbReference>
<dbReference type="PANTHER" id="PTHR24126:SF14">
    <property type="entry name" value="ANK_REP_REGION DOMAIN-CONTAINING PROTEIN"/>
    <property type="match status" value="1"/>
</dbReference>
<evidence type="ECO:0000313" key="5">
    <source>
        <dbReference type="EMBL" id="KPM45657.1"/>
    </source>
</evidence>
<feature type="region of interest" description="Disordered" evidence="4">
    <location>
        <begin position="1"/>
        <end position="43"/>
    </location>
</feature>
<dbReference type="STRING" id="78410.A0A0P7BXP5"/>
<evidence type="ECO:0000256" key="3">
    <source>
        <dbReference type="PROSITE-ProRule" id="PRU00023"/>
    </source>
</evidence>
<accession>A0A0P7BXP5</accession>
<dbReference type="PROSITE" id="PS50297">
    <property type="entry name" value="ANK_REP_REGION"/>
    <property type="match status" value="1"/>
</dbReference>
<evidence type="ECO:0000313" key="6">
    <source>
        <dbReference type="Proteomes" id="UP000050424"/>
    </source>
</evidence>
<comment type="caution">
    <text evidence="5">The sequence shown here is derived from an EMBL/GenBank/DDBJ whole genome shotgun (WGS) entry which is preliminary data.</text>
</comment>
<feature type="repeat" description="ANK" evidence="3">
    <location>
        <begin position="663"/>
        <end position="695"/>
    </location>
</feature>
<proteinExistence type="predicted"/>
<reference evidence="5 6" key="1">
    <citation type="submission" date="2015-09" db="EMBL/GenBank/DDBJ databases">
        <title>Draft genome of a European isolate of the apple canker pathogen Neonectria ditissima.</title>
        <authorList>
            <person name="Gomez-Cortecero A."/>
            <person name="Harrison R.J."/>
            <person name="Armitage A.D."/>
        </authorList>
    </citation>
    <scope>NUCLEOTIDE SEQUENCE [LARGE SCALE GENOMIC DNA]</scope>
    <source>
        <strain evidence="5 6">R09/05</strain>
    </source>
</reference>
<evidence type="ECO:0000256" key="2">
    <source>
        <dbReference type="ARBA" id="ARBA00023043"/>
    </source>
</evidence>
<dbReference type="SUPFAM" id="SSF48403">
    <property type="entry name" value="Ankyrin repeat"/>
    <property type="match status" value="2"/>
</dbReference>
<keyword evidence="2 3" id="KW-0040">ANK repeat</keyword>
<feature type="compositionally biased region" description="Low complexity" evidence="4">
    <location>
        <begin position="8"/>
        <end position="21"/>
    </location>
</feature>
<feature type="compositionally biased region" description="Basic and acidic residues" evidence="4">
    <location>
        <begin position="586"/>
        <end position="597"/>
    </location>
</feature>
<sequence>MNNNAGGSSSSPSALRVPFSSASPSGSNNTTTGRPPLWNNSSQRKVSRLYLYTTLPLQKIIEVVHAKSPDAAPGKESANKKIQGLLDKEPRWLHPRSESDMSRRLNELSLSPTRSLSSRGSASARPHAASDPTPLLNTDPSLLMKREPGNSPMILEVPPFHQFPPPGWSDPAPAPTPDLAPAPAPPMAPRQPHRQNRRSDDQDSNGAFARFLRQTTFMSSSTQGTQGTSSSLQRVLADYSEPYIRTVKRLVKRYTAPISHRADSLSPVSDMAAPHASWLSDEDAPPTLPNRPYFLPGDYLILDSLVMQQPPCFPAAEQHAKRSCLCFARDDIVDSPFVTALGVTLSAQQILLSGTNGIDLGIVDGFNNTLLHFLAARGAIDHLVQAIQSDRCGPILNARNTAGQTLLHVLSRNCFLNPGMLSQLLALLAQKGFDINARDHYGRTLFHLLLADDIPRHTFDHLTANFDLAQYMKRDAFNVTPAPRQEPAVGFNRVYTQKMDLDPPPSESHFTFTPEFFPDAAVAKESELVAFVNLVISATQKPKEEYTDGRNALHCLAAATLSYSSILKKYGFDNAPAAHDQRRRRNQEPRDLDSSTERLSLRMSLLEGLLQAGVDPNHYDSDGNTPLMAFAAQLPEDDDYKLGPEMLARLVQAGAEVNARNRAGETALHVAVRCGRKLATRTLVKHGANVHARDAAGRGMLEVTDVKMRGTHGENPKEYAHYEACRAWLSGKGMAVQEPSVLQEWAPVAKISC</sequence>
<keyword evidence="1" id="KW-0677">Repeat</keyword>
<evidence type="ECO:0000256" key="4">
    <source>
        <dbReference type="SAM" id="MobiDB-lite"/>
    </source>
</evidence>
<name>A0A0P7BXP5_9HYPO</name>
<feature type="region of interest" description="Disordered" evidence="4">
    <location>
        <begin position="68"/>
        <end position="204"/>
    </location>
</feature>
<dbReference type="PROSITE" id="PS50088">
    <property type="entry name" value="ANK_REPEAT"/>
    <property type="match status" value="1"/>
</dbReference>
<dbReference type="Proteomes" id="UP000050424">
    <property type="component" value="Unassembled WGS sequence"/>
</dbReference>
<gene>
    <name evidence="5" type="ORF">AK830_g879</name>
</gene>
<protein>
    <recommendedName>
        <fullName evidence="7">Ankyrin repeat protein</fullName>
    </recommendedName>
</protein>
<dbReference type="InterPro" id="IPR002110">
    <property type="entry name" value="Ankyrin_rpt"/>
</dbReference>
<dbReference type="OrthoDB" id="194358at2759"/>
<dbReference type="PANTHER" id="PTHR24126">
    <property type="entry name" value="ANKYRIN REPEAT, PH AND SEC7 DOMAIN CONTAINING PROTEIN SECG-RELATED"/>
    <property type="match status" value="1"/>
</dbReference>
<feature type="compositionally biased region" description="Polar residues" evidence="4">
    <location>
        <begin position="22"/>
        <end position="43"/>
    </location>
</feature>
<dbReference type="Gene3D" id="1.25.40.20">
    <property type="entry name" value="Ankyrin repeat-containing domain"/>
    <property type="match status" value="2"/>
</dbReference>
<dbReference type="Pfam" id="PF12796">
    <property type="entry name" value="Ank_2"/>
    <property type="match status" value="1"/>
</dbReference>
<dbReference type="AlphaFoldDB" id="A0A0P7BXP5"/>
<evidence type="ECO:0000256" key="1">
    <source>
        <dbReference type="ARBA" id="ARBA00022737"/>
    </source>
</evidence>
<keyword evidence="6" id="KW-1185">Reference proteome</keyword>
<organism evidence="5 6">
    <name type="scientific">Neonectria ditissima</name>
    <dbReference type="NCBI Taxonomy" id="78410"/>
    <lineage>
        <taxon>Eukaryota</taxon>
        <taxon>Fungi</taxon>
        <taxon>Dikarya</taxon>
        <taxon>Ascomycota</taxon>
        <taxon>Pezizomycotina</taxon>
        <taxon>Sordariomycetes</taxon>
        <taxon>Hypocreomycetidae</taxon>
        <taxon>Hypocreales</taxon>
        <taxon>Nectriaceae</taxon>
        <taxon>Neonectria</taxon>
    </lineage>
</organism>
<dbReference type="SMART" id="SM00248">
    <property type="entry name" value="ANK"/>
    <property type="match status" value="5"/>
</dbReference>